<sequence length="481" mass="51887">MKRRDLLSLAALATLGACSSGTGKPTFSHRLRIPDQAPATTGPDGARQFALTLQTGRSEILPGRSTATWGINGLHLGPVVRVRRGDRVRIAVTNRLPEASTLHWHGLYLPARMDGGPHQMIEPGATWTPEWTVDQPATTSWFHPHPHGRTAMHVYRGVAGLFLVDDPAGPPLPSRYGVDDIPLIVQDKAFDGDGEFTTGGFGGTFGMLGDTVLVNGTAGARFEATTSLVRFRLLNASNARVYRAGFADGRSFRVVATDSGPLARPVTTDRVKISPGERAEIVVAFVPGETVVMDSRGEPARQANDIEEEDFDLLTVVAAGRLAPSPAIPAALGGGPPPVVPPGARVRRFSLSGSEINGRDMDLARIDEVVPAGAHEIWEIDNTTYAHNFHVHDVTFRILDINGAPPPEYQAGPKDTVFIPKKARVRLSISFGKYTDATMPYMYHCHILRHEDRGMMGQFVVVAPGTESQVSRTLATGHHHG</sequence>
<evidence type="ECO:0000313" key="7">
    <source>
        <dbReference type="EMBL" id="MBB4741223.1"/>
    </source>
</evidence>
<reference evidence="7 8" key="1">
    <citation type="submission" date="2020-08" db="EMBL/GenBank/DDBJ databases">
        <title>Sequencing the genomes of 1000 actinobacteria strains.</title>
        <authorList>
            <person name="Klenk H.-P."/>
        </authorList>
    </citation>
    <scope>NUCLEOTIDE SEQUENCE [LARGE SCALE GENOMIC DNA]</scope>
    <source>
        <strain evidence="7 8">DSM 45809</strain>
    </source>
</reference>
<organism evidence="7 8">
    <name type="scientific">Actinoplanes octamycinicus</name>
    <dbReference type="NCBI Taxonomy" id="135948"/>
    <lineage>
        <taxon>Bacteria</taxon>
        <taxon>Bacillati</taxon>
        <taxon>Actinomycetota</taxon>
        <taxon>Actinomycetes</taxon>
        <taxon>Micromonosporales</taxon>
        <taxon>Micromonosporaceae</taxon>
        <taxon>Actinoplanes</taxon>
    </lineage>
</organism>
<dbReference type="Gene3D" id="2.60.40.420">
    <property type="entry name" value="Cupredoxins - blue copper proteins"/>
    <property type="match status" value="3"/>
</dbReference>
<dbReference type="RefSeq" id="WP_185041733.1">
    <property type="nucleotide sequence ID" value="NZ_BAABFG010000005.1"/>
</dbReference>
<dbReference type="InterPro" id="IPR011706">
    <property type="entry name" value="Cu-oxidase_C"/>
</dbReference>
<evidence type="ECO:0000256" key="3">
    <source>
        <dbReference type="ARBA" id="ARBA00023002"/>
    </source>
</evidence>
<dbReference type="GO" id="GO:0016491">
    <property type="term" value="F:oxidoreductase activity"/>
    <property type="evidence" value="ECO:0007669"/>
    <property type="project" value="UniProtKB-KW"/>
</dbReference>
<evidence type="ECO:0000259" key="5">
    <source>
        <dbReference type="Pfam" id="PF07731"/>
    </source>
</evidence>
<keyword evidence="8" id="KW-1185">Reference proteome</keyword>
<dbReference type="InterPro" id="IPR001117">
    <property type="entry name" value="Cu-oxidase_2nd"/>
</dbReference>
<dbReference type="InterPro" id="IPR011707">
    <property type="entry name" value="Cu-oxidase-like_N"/>
</dbReference>
<keyword evidence="2" id="KW-0479">Metal-binding</keyword>
<dbReference type="Proteomes" id="UP000546162">
    <property type="component" value="Unassembled WGS sequence"/>
</dbReference>
<evidence type="ECO:0000259" key="6">
    <source>
        <dbReference type="Pfam" id="PF07732"/>
    </source>
</evidence>
<feature type="domain" description="Plastocyanin-like" evidence="4">
    <location>
        <begin position="208"/>
        <end position="285"/>
    </location>
</feature>
<accession>A0A7W7GZN7</accession>
<dbReference type="InterPro" id="IPR002355">
    <property type="entry name" value="Cu_oxidase_Cu_BS"/>
</dbReference>
<dbReference type="AlphaFoldDB" id="A0A7W7GZN7"/>
<evidence type="ECO:0000256" key="2">
    <source>
        <dbReference type="ARBA" id="ARBA00022723"/>
    </source>
</evidence>
<dbReference type="InterPro" id="IPR008972">
    <property type="entry name" value="Cupredoxin"/>
</dbReference>
<dbReference type="Pfam" id="PF07731">
    <property type="entry name" value="Cu-oxidase_2"/>
    <property type="match status" value="1"/>
</dbReference>
<feature type="domain" description="Plastocyanin-like" evidence="5">
    <location>
        <begin position="352"/>
        <end position="462"/>
    </location>
</feature>
<dbReference type="Pfam" id="PF07732">
    <property type="entry name" value="Cu-oxidase_3"/>
    <property type="match status" value="1"/>
</dbReference>
<dbReference type="PANTHER" id="PTHR48267">
    <property type="entry name" value="CUPREDOXIN SUPERFAMILY PROTEIN"/>
    <property type="match status" value="1"/>
</dbReference>
<dbReference type="PROSITE" id="PS00080">
    <property type="entry name" value="MULTICOPPER_OXIDASE2"/>
    <property type="match status" value="1"/>
</dbReference>
<comment type="caution">
    <text evidence="7">The sequence shown here is derived from an EMBL/GenBank/DDBJ whole genome shotgun (WGS) entry which is preliminary data.</text>
</comment>
<dbReference type="Pfam" id="PF00394">
    <property type="entry name" value="Cu-oxidase"/>
    <property type="match status" value="1"/>
</dbReference>
<feature type="domain" description="Plastocyanin-like" evidence="6">
    <location>
        <begin position="55"/>
        <end position="168"/>
    </location>
</feature>
<dbReference type="InterPro" id="IPR045087">
    <property type="entry name" value="Cu-oxidase_fam"/>
</dbReference>
<comment type="similarity">
    <text evidence="1">Belongs to the multicopper oxidase family.</text>
</comment>
<name>A0A7W7GZN7_9ACTN</name>
<keyword evidence="3" id="KW-0560">Oxidoreductase</keyword>
<dbReference type="GO" id="GO:0005507">
    <property type="term" value="F:copper ion binding"/>
    <property type="evidence" value="ECO:0007669"/>
    <property type="project" value="InterPro"/>
</dbReference>
<protein>
    <submittedName>
        <fullName evidence="7">FtsP/CotA-like multicopper oxidase with cupredoxin domain</fullName>
    </submittedName>
</protein>
<dbReference type="EMBL" id="JACHNB010000001">
    <property type="protein sequence ID" value="MBB4741223.1"/>
    <property type="molecule type" value="Genomic_DNA"/>
</dbReference>
<evidence type="ECO:0000259" key="4">
    <source>
        <dbReference type="Pfam" id="PF00394"/>
    </source>
</evidence>
<dbReference type="CDD" id="cd13867">
    <property type="entry name" value="CuRO_2_CueO_FtsP"/>
    <property type="match status" value="1"/>
</dbReference>
<dbReference type="SUPFAM" id="SSF49503">
    <property type="entry name" value="Cupredoxins"/>
    <property type="match status" value="3"/>
</dbReference>
<gene>
    <name evidence="7" type="ORF">BJY16_004682</name>
</gene>
<evidence type="ECO:0000256" key="1">
    <source>
        <dbReference type="ARBA" id="ARBA00010609"/>
    </source>
</evidence>
<dbReference type="PROSITE" id="PS51257">
    <property type="entry name" value="PROKAR_LIPOPROTEIN"/>
    <property type="match status" value="1"/>
</dbReference>
<dbReference type="PANTHER" id="PTHR48267:SF1">
    <property type="entry name" value="BILIRUBIN OXIDASE"/>
    <property type="match status" value="1"/>
</dbReference>
<proteinExistence type="inferred from homology"/>
<dbReference type="CDD" id="cd13890">
    <property type="entry name" value="CuRO_3_CueO_FtsP"/>
    <property type="match status" value="1"/>
</dbReference>
<dbReference type="CDD" id="cd04232">
    <property type="entry name" value="CuRO_1_CueO_FtsP"/>
    <property type="match status" value="1"/>
</dbReference>
<evidence type="ECO:0000313" key="8">
    <source>
        <dbReference type="Proteomes" id="UP000546162"/>
    </source>
</evidence>